<evidence type="ECO:0000256" key="6">
    <source>
        <dbReference type="ARBA" id="ARBA00023004"/>
    </source>
</evidence>
<evidence type="ECO:0000259" key="10">
    <source>
        <dbReference type="PROSITE" id="PS51085"/>
    </source>
</evidence>
<dbReference type="InterPro" id="IPR036010">
    <property type="entry name" value="2Fe-2S_ferredoxin-like_sf"/>
</dbReference>
<sequence length="179" mass="19195">MFMRTTASVLACVACLGSARTNENDAVEALQSMLLTMASPAFRSPSMSAAERFRSAVPTLSGAPMGVRQPCILQRQAPRAGAPTMYSVTLQNPDGEVTFECDGDSLMMDVAEEEGIEMSYSCRSGSCSTCAGIIVEGTVDQSEGSFLDDEQMEKGFVLTCVAYPTSDVTIKTHQEEELF</sequence>
<keyword evidence="3 8" id="KW-0001">2Fe-2S</keyword>
<keyword evidence="5 8" id="KW-0249">Electron transport</keyword>
<evidence type="ECO:0000256" key="7">
    <source>
        <dbReference type="ARBA" id="ARBA00023014"/>
    </source>
</evidence>
<protein>
    <recommendedName>
        <fullName evidence="8">Ferredoxin</fullName>
    </recommendedName>
</protein>
<dbReference type="Pfam" id="PF00111">
    <property type="entry name" value="Fer2"/>
    <property type="match status" value="1"/>
</dbReference>
<dbReference type="InterPro" id="IPR001041">
    <property type="entry name" value="2Fe-2S_ferredoxin-type"/>
</dbReference>
<keyword evidence="9" id="KW-0732">Signal</keyword>
<dbReference type="AlphaFoldDB" id="A7YXT3"/>
<dbReference type="PROSITE" id="PS51085">
    <property type="entry name" value="2FE2S_FER_2"/>
    <property type="match status" value="1"/>
</dbReference>
<keyword evidence="6 8" id="KW-0408">Iron</keyword>
<evidence type="ECO:0000313" key="11">
    <source>
        <dbReference type="EMBL" id="ABV22212.1"/>
    </source>
</evidence>
<dbReference type="GO" id="GO:0051537">
    <property type="term" value="F:2 iron, 2 sulfur cluster binding"/>
    <property type="evidence" value="ECO:0007669"/>
    <property type="project" value="UniProtKB-KW"/>
</dbReference>
<keyword evidence="2 8" id="KW-0813">Transport</keyword>
<feature type="signal peptide" evidence="9">
    <location>
        <begin position="1"/>
        <end position="21"/>
    </location>
</feature>
<evidence type="ECO:0000256" key="3">
    <source>
        <dbReference type="ARBA" id="ARBA00022714"/>
    </source>
</evidence>
<accession>A7YXT3</accession>
<dbReference type="SUPFAM" id="SSF54292">
    <property type="entry name" value="2Fe-2S ferredoxin-like"/>
    <property type="match status" value="1"/>
</dbReference>
<feature type="chain" id="PRO_5002718211" description="Ferredoxin" evidence="9">
    <location>
        <begin position="22"/>
        <end position="179"/>
    </location>
</feature>
<evidence type="ECO:0000256" key="5">
    <source>
        <dbReference type="ARBA" id="ARBA00022982"/>
    </source>
</evidence>
<comment type="cofactor">
    <cofactor evidence="8">
        <name>[2Fe-2S] cluster</name>
        <dbReference type="ChEBI" id="CHEBI:190135"/>
    </cofactor>
    <text evidence="8">Binds 1 [2Fe-2S] cluster.</text>
</comment>
<dbReference type="InterPro" id="IPR006058">
    <property type="entry name" value="2Fe2S_fd_BS"/>
</dbReference>
<comment type="similarity">
    <text evidence="1 8">Belongs to the 2Fe2S plant-type ferredoxin family.</text>
</comment>
<dbReference type="PANTHER" id="PTHR43112:SF30">
    <property type="entry name" value="FERREDOXIN-3, CHLOROPLASTIC"/>
    <property type="match status" value="1"/>
</dbReference>
<dbReference type="NCBIfam" id="TIGR02008">
    <property type="entry name" value="fdx_plant"/>
    <property type="match status" value="1"/>
</dbReference>
<evidence type="ECO:0000256" key="9">
    <source>
        <dbReference type="SAM" id="SignalP"/>
    </source>
</evidence>
<keyword evidence="4 8" id="KW-0479">Metal-binding</keyword>
<name>A7YXT3_KARVE</name>
<evidence type="ECO:0000256" key="8">
    <source>
        <dbReference type="RuleBase" id="RU364001"/>
    </source>
</evidence>
<dbReference type="CDD" id="cd00207">
    <property type="entry name" value="fer2"/>
    <property type="match status" value="1"/>
</dbReference>
<dbReference type="GO" id="GO:0009055">
    <property type="term" value="F:electron transfer activity"/>
    <property type="evidence" value="ECO:0007669"/>
    <property type="project" value="InterPro"/>
</dbReference>
<evidence type="ECO:0000256" key="1">
    <source>
        <dbReference type="ARBA" id="ARBA00007874"/>
    </source>
</evidence>
<dbReference type="GO" id="GO:0046872">
    <property type="term" value="F:metal ion binding"/>
    <property type="evidence" value="ECO:0007669"/>
    <property type="project" value="UniProtKB-KW"/>
</dbReference>
<reference evidence="11" key="1">
    <citation type="journal article" date="2007" name="Proc. Natl. Acad. Sci. U.S.A.">
        <title>Spliced leader RNA trans-splicing in dinoflagellates.</title>
        <authorList>
            <person name="Zhang H."/>
            <person name="Hou Y."/>
            <person name="Miranda L."/>
            <person name="Campbell D.A."/>
            <person name="Sturm N.R."/>
            <person name="Gaasterland T."/>
            <person name="Lin S."/>
        </authorList>
    </citation>
    <scope>NUCLEOTIDE SEQUENCE</scope>
    <source>
        <strain evidence="11">CCMP1975</strain>
    </source>
</reference>
<proteinExistence type="evidence at transcript level"/>
<organism evidence="11">
    <name type="scientific">Karlodinium veneficum</name>
    <name type="common">Dinoflagellate</name>
    <name type="synonym">Karlodinium micrum</name>
    <dbReference type="NCBI Taxonomy" id="407301"/>
    <lineage>
        <taxon>Eukaryota</taxon>
        <taxon>Sar</taxon>
        <taxon>Alveolata</taxon>
        <taxon>Dinophyceae</taxon>
        <taxon>Gymnodiniales</taxon>
        <taxon>Kareniaceae</taxon>
        <taxon>Karlodinium</taxon>
    </lineage>
</organism>
<dbReference type="InterPro" id="IPR010241">
    <property type="entry name" value="Fd_pln"/>
</dbReference>
<dbReference type="InterPro" id="IPR012675">
    <property type="entry name" value="Beta-grasp_dom_sf"/>
</dbReference>
<keyword evidence="7 8" id="KW-0411">Iron-sulfur</keyword>
<comment type="function">
    <text evidence="8">Ferredoxins are iron-sulfur proteins that transfer electrons in a wide variety of metabolic reactions.</text>
</comment>
<evidence type="ECO:0000256" key="2">
    <source>
        <dbReference type="ARBA" id="ARBA00022448"/>
    </source>
</evidence>
<dbReference type="EMBL" id="EF134098">
    <property type="protein sequence ID" value="ABV22212.1"/>
    <property type="molecule type" value="mRNA"/>
</dbReference>
<feature type="domain" description="2Fe-2S ferredoxin-type" evidence="10">
    <location>
        <begin position="86"/>
        <end position="176"/>
    </location>
</feature>
<dbReference type="PANTHER" id="PTHR43112">
    <property type="entry name" value="FERREDOXIN"/>
    <property type="match status" value="1"/>
</dbReference>
<dbReference type="GO" id="GO:0022900">
    <property type="term" value="P:electron transport chain"/>
    <property type="evidence" value="ECO:0007669"/>
    <property type="project" value="InterPro"/>
</dbReference>
<dbReference type="Gene3D" id="3.10.20.30">
    <property type="match status" value="1"/>
</dbReference>
<dbReference type="FunFam" id="3.10.20.30:FF:000014">
    <property type="entry name" value="Ferredoxin"/>
    <property type="match status" value="1"/>
</dbReference>
<evidence type="ECO:0000256" key="4">
    <source>
        <dbReference type="ARBA" id="ARBA00022723"/>
    </source>
</evidence>
<dbReference type="PROSITE" id="PS00197">
    <property type="entry name" value="2FE2S_FER_1"/>
    <property type="match status" value="1"/>
</dbReference>